<keyword evidence="14 18" id="KW-1035">Host cytoplasm</keyword>
<dbReference type="GO" id="GO:0006351">
    <property type="term" value="P:DNA-templated transcription"/>
    <property type="evidence" value="ECO:0007669"/>
    <property type="project" value="UniProtKB-UniRule"/>
</dbReference>
<keyword evidence="16 18" id="KW-0899">Viral immunoevasion</keyword>
<organism evidence="20 21">
    <name type="scientific">Betapapillomavirus 2</name>
    <dbReference type="NCBI Taxonomy" id="333924"/>
    <lineage>
        <taxon>Viruses</taxon>
        <taxon>Monodnaviria</taxon>
        <taxon>Shotokuvirae</taxon>
        <taxon>Cossaviricota</taxon>
        <taxon>Papovaviricetes</taxon>
        <taxon>Zurhausenvirales</taxon>
        <taxon>Papillomaviridae</taxon>
        <taxon>Firstpapillomavirinae</taxon>
        <taxon>Betapapillomavirus</taxon>
    </lineage>
</organism>
<comment type="subcellular location">
    <subcellularLocation>
        <location evidence="18">Host cytoplasm</location>
    </subcellularLocation>
    <subcellularLocation>
        <location evidence="18">Host nucleus</location>
    </subcellularLocation>
    <text evidence="18">Predominantly found in the host nucleus.</text>
</comment>
<keyword evidence="10 18" id="KW-0805">Transcription regulation</keyword>
<keyword evidence="17 18" id="KW-1078">G1/S host cell cycle checkpoint dysregulation by virus</keyword>
<feature type="zinc finger region" evidence="18">
    <location>
        <begin position="58"/>
        <end position="94"/>
    </location>
</feature>
<dbReference type="GO" id="GO:0039502">
    <property type="term" value="P:symbiont-mediated suppression of host type I interferon-mediated signaling pathway"/>
    <property type="evidence" value="ECO:0007669"/>
    <property type="project" value="UniProtKB-UniRule"/>
</dbReference>
<gene>
    <name evidence="18 20" type="primary">E7</name>
</gene>
<evidence type="ECO:0000313" key="20">
    <source>
        <dbReference type="EMBL" id="ATQ38127.1"/>
    </source>
</evidence>
<evidence type="ECO:0000256" key="1">
    <source>
        <dbReference type="ARBA" id="ARBA00022504"/>
    </source>
</evidence>
<keyword evidence="13 18" id="KW-0804">Transcription</keyword>
<keyword evidence="12 18" id="KW-0010">Activator</keyword>
<protein>
    <recommendedName>
        <fullName evidence="18 19">Protein E7</fullName>
    </recommendedName>
</protein>
<keyword evidence="6 18" id="KW-0479">Metal-binding</keyword>
<evidence type="ECO:0000256" key="17">
    <source>
        <dbReference type="ARBA" id="ARBA00023309"/>
    </source>
</evidence>
<comment type="PTM">
    <text evidence="18">Highly phosphorylated.</text>
</comment>
<keyword evidence="9 18" id="KW-0862">Zinc</keyword>
<keyword evidence="15" id="KW-0922">Interferon antiviral system evasion</keyword>
<feature type="short sequence motif" description="Nuclear export signal" evidence="18">
    <location>
        <begin position="76"/>
        <end position="84"/>
    </location>
</feature>
<keyword evidence="7 18" id="KW-0863">Zinc-finger</keyword>
<keyword evidence="11 18" id="KW-0238">DNA-binding</keyword>
<evidence type="ECO:0000256" key="10">
    <source>
        <dbReference type="ARBA" id="ARBA00023015"/>
    </source>
</evidence>
<dbReference type="GO" id="GO:0019904">
    <property type="term" value="F:protein domain specific binding"/>
    <property type="evidence" value="ECO:0007669"/>
    <property type="project" value="UniProtKB-UniRule"/>
</dbReference>
<evidence type="ECO:0000256" key="19">
    <source>
        <dbReference type="PIRNR" id="PIRNR003407"/>
    </source>
</evidence>
<evidence type="ECO:0000256" key="12">
    <source>
        <dbReference type="ARBA" id="ARBA00023159"/>
    </source>
</evidence>
<comment type="similarity">
    <text evidence="18 19">Belongs to the papillomaviridae E7 protein family.</text>
</comment>
<evidence type="ECO:0000256" key="8">
    <source>
        <dbReference type="ARBA" id="ARBA00022830"/>
    </source>
</evidence>
<evidence type="ECO:0000256" key="4">
    <source>
        <dbReference type="ARBA" id="ARBA00022581"/>
    </source>
</evidence>
<evidence type="ECO:0000256" key="2">
    <source>
        <dbReference type="ARBA" id="ARBA00022518"/>
    </source>
</evidence>
<keyword evidence="5 18" id="KW-1090">Inhibition of host innate immune response by virus</keyword>
<dbReference type="Gene3D" id="3.30.160.330">
    <property type="match status" value="1"/>
</dbReference>
<comment type="caution">
    <text evidence="18">Lacks conserved residue(s) required for the propagation of feature annotation.</text>
</comment>
<comment type="function">
    <text evidence="18">Plays a role in viral genome replication by driving entry of quiescent cells into the cell cycle. Stimulation of progression from G1 to S phase allows the virus to efficiently use the cellular DNA replicating machinery to achieve viral genome replication. E7 protein has both transforming and trans-activating activities. Induces the disassembly of the E2F1 transcription factor from RB1, with subsequent transcriptional activation of E2F1-regulated S-phase genes. Interferes with host histone deacetylation mediated by HDAC1 and HDAC2, leading to transcription activation. Plays also a role in the inhibition of both antiviral and antiproliferative functions of host interferon alpha. Interaction with host TMEM173/STING impairs the ability of TMEM173/STING to sense cytosolic DNA and promote the production of type I interferon (IFN-alpha and IFN-beta).</text>
</comment>
<dbReference type="GO" id="GO:0042025">
    <property type="term" value="C:host cell nucleus"/>
    <property type="evidence" value="ECO:0007669"/>
    <property type="project" value="UniProtKB-SubCell"/>
</dbReference>
<evidence type="ECO:0000256" key="13">
    <source>
        <dbReference type="ARBA" id="ARBA00023163"/>
    </source>
</evidence>
<dbReference type="Pfam" id="PF00527">
    <property type="entry name" value="E7"/>
    <property type="match status" value="1"/>
</dbReference>
<dbReference type="HAMAP" id="MF_04004">
    <property type="entry name" value="PPV_E7"/>
    <property type="match status" value="1"/>
</dbReference>
<evidence type="ECO:0000256" key="7">
    <source>
        <dbReference type="ARBA" id="ARBA00022771"/>
    </source>
</evidence>
<proteinExistence type="inferred from homology"/>
<evidence type="ECO:0000256" key="15">
    <source>
        <dbReference type="ARBA" id="ARBA00023258"/>
    </source>
</evidence>
<keyword evidence="3 18" id="KW-1048">Host nucleus</keyword>
<dbReference type="GO" id="GO:0003700">
    <property type="term" value="F:DNA-binding transcription factor activity"/>
    <property type="evidence" value="ECO:0007669"/>
    <property type="project" value="UniProtKB-UniRule"/>
</dbReference>
<evidence type="ECO:0000256" key="11">
    <source>
        <dbReference type="ARBA" id="ARBA00023125"/>
    </source>
</evidence>
<evidence type="ECO:0000256" key="5">
    <source>
        <dbReference type="ARBA" id="ARBA00022632"/>
    </source>
</evidence>
<reference evidence="21" key="1">
    <citation type="submission" date="2017-07" db="EMBL/GenBank/DDBJ databases">
        <title>HPV diversity in WHIM patients.</title>
        <authorList>
            <person name="Pastrana D.V."/>
            <person name="Peretti A."/>
            <person name="Welch N.L."/>
            <person name="Borgogna C."/>
            <person name="Badolato R."/>
            <person name="Gariglio M."/>
            <person name="FitzGerald P.C."/>
            <person name="McIntosh C.E."/>
            <person name="Van Doorslaer K."/>
            <person name="McBride A."/>
            <person name="Bliskovsky V."/>
            <person name="Velez D."/>
            <person name="Cho E."/>
            <person name="Brownell I."/>
            <person name="Liu J.S."/>
            <person name="Gonzalez C.M."/>
            <person name="Maldarelli F."/>
            <person name="Lisco A."/>
            <person name="Androphy E.J."/>
            <person name="Uldrick T.S."/>
            <person name="Yarchoan R."/>
            <person name="Dvoretzky I."/>
            <person name="Holland S.M."/>
            <person name="Freeman A.F."/>
            <person name="Murphy P.M."/>
            <person name="McDermott D.H."/>
            <person name="Buck C.B."/>
        </authorList>
    </citation>
    <scope>NUCLEOTIDE SEQUENCE [LARGE SCALE GENOMIC DNA]</scope>
</reference>
<evidence type="ECO:0000256" key="16">
    <source>
        <dbReference type="ARBA" id="ARBA00023280"/>
    </source>
</evidence>
<evidence type="ECO:0000256" key="18">
    <source>
        <dbReference type="HAMAP-Rule" id="MF_04004"/>
    </source>
</evidence>
<keyword evidence="4 18" id="KW-0945">Host-virus interaction</keyword>
<dbReference type="SUPFAM" id="SSF161234">
    <property type="entry name" value="E7 C-terminal domain-like"/>
    <property type="match status" value="1"/>
</dbReference>
<keyword evidence="2 18" id="KW-0244">Early protein</keyword>
<evidence type="ECO:0000256" key="3">
    <source>
        <dbReference type="ARBA" id="ARBA00022562"/>
    </source>
</evidence>
<evidence type="ECO:0000256" key="6">
    <source>
        <dbReference type="ARBA" id="ARBA00022723"/>
    </source>
</evidence>
<dbReference type="GO" id="GO:0030430">
    <property type="term" value="C:host cell cytoplasm"/>
    <property type="evidence" value="ECO:0007669"/>
    <property type="project" value="UniProtKB-SubCell"/>
</dbReference>
<keyword evidence="8 18" id="KW-1114">Inhibition of host interferon signaling pathway by virus</keyword>
<name>A0A2D2AL05_9PAPI</name>
<dbReference type="GO" id="GO:0003677">
    <property type="term" value="F:DNA binding"/>
    <property type="evidence" value="ECO:0007669"/>
    <property type="project" value="UniProtKB-UniRule"/>
</dbReference>
<comment type="domain">
    <text evidence="18">The E7 terminal domain is an intrinsically disordered domain, whose flexibility and conformational transitions confer target adaptability to the oncoprotein. It allows adaptation to a variety of protein targets and exposes the PEST degradation sequence that regulates its turnover in the cell.</text>
</comment>
<dbReference type="EMBL" id="MF588683">
    <property type="protein sequence ID" value="ATQ38127.1"/>
    <property type="molecule type" value="Genomic_DNA"/>
</dbReference>
<evidence type="ECO:0000256" key="9">
    <source>
        <dbReference type="ARBA" id="ARBA00022833"/>
    </source>
</evidence>
<dbReference type="GO" id="GO:0039645">
    <property type="term" value="P:symbiont-mediated perturbation of host cell cycle G1/S transition checkpoint"/>
    <property type="evidence" value="ECO:0007669"/>
    <property type="project" value="UniProtKB-UniRule"/>
</dbReference>
<evidence type="ECO:0000256" key="14">
    <source>
        <dbReference type="ARBA" id="ARBA00023200"/>
    </source>
</evidence>
<dbReference type="PIRSF" id="PIRSF003407">
    <property type="entry name" value="Papvi_E7"/>
    <property type="match status" value="1"/>
</dbReference>
<dbReference type="GO" id="GO:0052170">
    <property type="term" value="P:symbiont-mediated suppression of host innate immune response"/>
    <property type="evidence" value="ECO:0007669"/>
    <property type="project" value="UniProtKB-KW"/>
</dbReference>
<comment type="function">
    <text evidence="19">E7 protein has both transforming and trans-activating activities.</text>
</comment>
<dbReference type="InterPro" id="IPR000148">
    <property type="entry name" value="Papilloma_E7"/>
</dbReference>
<feature type="short sequence motif" description="LXCXE motif; interaction with host RB1 and TMEM173/STING" evidence="18">
    <location>
        <begin position="22"/>
        <end position="26"/>
    </location>
</feature>
<evidence type="ECO:0000313" key="21">
    <source>
        <dbReference type="Proteomes" id="UP000289547"/>
    </source>
</evidence>
<comment type="subunit">
    <text evidence="18">Homodimer. Homooligomer. Interacts with host RB1; this interaction induces dissociation of RB1-E2F1 complex thereby disrupting RB1 activity. Interacts with host EP300; this interaction represses EP300 transcriptional activity. Interacts with protein E2; this interaction inhibits E7 oncogenic activity. Interacts with host TMEM173/STING; this interaction impairs the ability of TMEM173/STING to sense cytosolic DNA and promote the production of type I interferon (IFN-alpha and IFN-beta).</text>
</comment>
<sequence length="102" mass="11733">MIGKQATIPDIVLQELVQPIDLYCHEEELPELPELPDEEEVEKEEESEYIPYKIIVSCGGCEVRLRMYVFATNIGIRAQQELLLGEVKFLCPDCRDSIRHGQ</sequence>
<accession>A0A2D2AL05</accession>
<dbReference type="Proteomes" id="UP000289547">
    <property type="component" value="Segment"/>
</dbReference>
<dbReference type="GO" id="GO:0008270">
    <property type="term" value="F:zinc ion binding"/>
    <property type="evidence" value="ECO:0007669"/>
    <property type="project" value="UniProtKB-KW"/>
</dbReference>
<keyword evidence="1 18" id="KW-1121">Modulation of host cell cycle by virus</keyword>